<evidence type="ECO:0000256" key="8">
    <source>
        <dbReference type="ARBA" id="ARBA00049299"/>
    </source>
</evidence>
<keyword evidence="3 11" id="KW-0418">Kinase</keyword>
<dbReference type="EMBL" id="SMTF01000017">
    <property type="protein sequence ID" value="TDK21063.1"/>
    <property type="molecule type" value="Genomic_DNA"/>
</dbReference>
<evidence type="ECO:0000256" key="2">
    <source>
        <dbReference type="ARBA" id="ARBA00022741"/>
    </source>
</evidence>
<evidence type="ECO:0000256" key="5">
    <source>
        <dbReference type="ARBA" id="ARBA00038035"/>
    </source>
</evidence>
<gene>
    <name evidence="11" type="ORF">E2F46_15295</name>
</gene>
<dbReference type="PANTHER" id="PTHR48013:SF9">
    <property type="entry name" value="DUAL SPECIFICITY MITOGEN-ACTIVATED PROTEIN KINASE KINASE 5"/>
    <property type="match status" value="1"/>
</dbReference>
<evidence type="ECO:0000256" key="6">
    <source>
        <dbReference type="ARBA" id="ARBA00038999"/>
    </source>
</evidence>
<dbReference type="AlphaFoldDB" id="A0A4R5TQT8"/>
<keyword evidence="1" id="KW-0808">Transferase</keyword>
<evidence type="ECO:0000256" key="4">
    <source>
        <dbReference type="ARBA" id="ARBA00022840"/>
    </source>
</evidence>
<comment type="catalytic activity">
    <reaction evidence="7">
        <text>L-seryl-[protein] + ATP = O-phospho-L-seryl-[protein] + ADP + H(+)</text>
        <dbReference type="Rhea" id="RHEA:17989"/>
        <dbReference type="Rhea" id="RHEA-COMP:9863"/>
        <dbReference type="Rhea" id="RHEA-COMP:11604"/>
        <dbReference type="ChEBI" id="CHEBI:15378"/>
        <dbReference type="ChEBI" id="CHEBI:29999"/>
        <dbReference type="ChEBI" id="CHEBI:30616"/>
        <dbReference type="ChEBI" id="CHEBI:83421"/>
        <dbReference type="ChEBI" id="CHEBI:456216"/>
        <dbReference type="EC" id="2.7.12.2"/>
    </reaction>
</comment>
<evidence type="ECO:0000256" key="9">
    <source>
        <dbReference type="ARBA" id="ARBA00051693"/>
    </source>
</evidence>
<feature type="domain" description="Protein kinase" evidence="10">
    <location>
        <begin position="14"/>
        <end position="271"/>
    </location>
</feature>
<dbReference type="OrthoDB" id="9801841at2"/>
<keyword evidence="11" id="KW-0723">Serine/threonine-protein kinase</keyword>
<keyword evidence="4" id="KW-0067">ATP-binding</keyword>
<dbReference type="RefSeq" id="WP_133323455.1">
    <property type="nucleotide sequence ID" value="NZ_SMTF01000017.1"/>
</dbReference>
<reference evidence="11 12" key="1">
    <citation type="submission" date="2019-03" db="EMBL/GenBank/DDBJ databases">
        <title>Luteimonas zhaokaii sp.nov., isolated from the rectal contents of Plateau pika in Yushu, Qinghai Province, China.</title>
        <authorList>
            <person name="Zhang G."/>
        </authorList>
    </citation>
    <scope>NUCLEOTIDE SEQUENCE [LARGE SCALE GENOMIC DNA]</scope>
    <source>
        <strain evidence="11 12">B9</strain>
    </source>
</reference>
<evidence type="ECO:0000313" key="12">
    <source>
        <dbReference type="Proteomes" id="UP000294796"/>
    </source>
</evidence>
<evidence type="ECO:0000256" key="1">
    <source>
        <dbReference type="ARBA" id="ARBA00022679"/>
    </source>
</evidence>
<dbReference type="EC" id="2.7.12.2" evidence="6"/>
<comment type="catalytic activity">
    <reaction evidence="8">
        <text>L-threonyl-[protein] + ATP = O-phospho-L-threonyl-[protein] + ADP + H(+)</text>
        <dbReference type="Rhea" id="RHEA:46608"/>
        <dbReference type="Rhea" id="RHEA-COMP:11060"/>
        <dbReference type="Rhea" id="RHEA-COMP:11605"/>
        <dbReference type="ChEBI" id="CHEBI:15378"/>
        <dbReference type="ChEBI" id="CHEBI:30013"/>
        <dbReference type="ChEBI" id="CHEBI:30616"/>
        <dbReference type="ChEBI" id="CHEBI:61977"/>
        <dbReference type="ChEBI" id="CHEBI:456216"/>
        <dbReference type="EC" id="2.7.12.2"/>
    </reaction>
</comment>
<comment type="catalytic activity">
    <reaction evidence="9">
        <text>L-tyrosyl-[protein] + ATP = O-phospho-L-tyrosyl-[protein] + ADP + H(+)</text>
        <dbReference type="Rhea" id="RHEA:10596"/>
        <dbReference type="Rhea" id="RHEA-COMP:10136"/>
        <dbReference type="Rhea" id="RHEA-COMP:20101"/>
        <dbReference type="ChEBI" id="CHEBI:15378"/>
        <dbReference type="ChEBI" id="CHEBI:30616"/>
        <dbReference type="ChEBI" id="CHEBI:46858"/>
        <dbReference type="ChEBI" id="CHEBI:61978"/>
        <dbReference type="ChEBI" id="CHEBI:456216"/>
        <dbReference type="EC" id="2.7.12.2"/>
    </reaction>
</comment>
<dbReference type="InterPro" id="IPR000719">
    <property type="entry name" value="Prot_kinase_dom"/>
</dbReference>
<dbReference type="GO" id="GO:0004674">
    <property type="term" value="F:protein serine/threonine kinase activity"/>
    <property type="evidence" value="ECO:0007669"/>
    <property type="project" value="UniProtKB-KW"/>
</dbReference>
<comment type="similarity">
    <text evidence="5">Belongs to the protein kinase superfamily. STE Ser/Thr protein kinase family. MAP kinase kinase subfamily.</text>
</comment>
<protein>
    <recommendedName>
        <fullName evidence="6">mitogen-activated protein kinase kinase</fullName>
        <ecNumber evidence="6">2.7.12.2</ecNumber>
    </recommendedName>
</protein>
<dbReference type="SUPFAM" id="SSF56112">
    <property type="entry name" value="Protein kinase-like (PK-like)"/>
    <property type="match status" value="1"/>
</dbReference>
<evidence type="ECO:0000256" key="3">
    <source>
        <dbReference type="ARBA" id="ARBA00022777"/>
    </source>
</evidence>
<dbReference type="PROSITE" id="PS00108">
    <property type="entry name" value="PROTEIN_KINASE_ST"/>
    <property type="match status" value="1"/>
</dbReference>
<evidence type="ECO:0000313" key="11">
    <source>
        <dbReference type="EMBL" id="TDK21063.1"/>
    </source>
</evidence>
<proteinExistence type="inferred from homology"/>
<evidence type="ECO:0000259" key="10">
    <source>
        <dbReference type="PROSITE" id="PS50011"/>
    </source>
</evidence>
<dbReference type="Gene3D" id="1.10.510.10">
    <property type="entry name" value="Transferase(Phosphotransferase) domain 1"/>
    <property type="match status" value="1"/>
</dbReference>
<dbReference type="PANTHER" id="PTHR48013">
    <property type="entry name" value="DUAL SPECIFICITY MITOGEN-ACTIVATED PROTEIN KINASE KINASE 5-RELATED"/>
    <property type="match status" value="1"/>
</dbReference>
<keyword evidence="12" id="KW-1185">Reference proteome</keyword>
<dbReference type="Proteomes" id="UP000294796">
    <property type="component" value="Unassembled WGS sequence"/>
</dbReference>
<dbReference type="InterPro" id="IPR011009">
    <property type="entry name" value="Kinase-like_dom_sf"/>
</dbReference>
<dbReference type="InterPro" id="IPR008271">
    <property type="entry name" value="Ser/Thr_kinase_AS"/>
</dbReference>
<evidence type="ECO:0000256" key="7">
    <source>
        <dbReference type="ARBA" id="ARBA00049014"/>
    </source>
</evidence>
<name>A0A4R5TQT8_9GAMM</name>
<dbReference type="GO" id="GO:0005524">
    <property type="term" value="F:ATP binding"/>
    <property type="evidence" value="ECO:0007669"/>
    <property type="project" value="UniProtKB-KW"/>
</dbReference>
<organism evidence="11 12">
    <name type="scientific">Luteimonas aestuarii</name>
    <dbReference type="NCBI Taxonomy" id="453837"/>
    <lineage>
        <taxon>Bacteria</taxon>
        <taxon>Pseudomonadati</taxon>
        <taxon>Pseudomonadota</taxon>
        <taxon>Gammaproteobacteria</taxon>
        <taxon>Lysobacterales</taxon>
        <taxon>Lysobacteraceae</taxon>
        <taxon>Luteimonas</taxon>
    </lineage>
</organism>
<dbReference type="SMART" id="SM00220">
    <property type="entry name" value="S_TKc"/>
    <property type="match status" value="1"/>
</dbReference>
<dbReference type="PROSITE" id="PS50011">
    <property type="entry name" value="PROTEIN_KINASE_DOM"/>
    <property type="match status" value="1"/>
</dbReference>
<sequence>MISIEDVHKAFPELGSLALIASSGQKHVFRVTKNGGLVLKLIKSSDSSGARAAREAEAVARLRSRYVPEMLEVGEREVGGTLAIYFLERFISGKTYRDILSSGPQSLSSVIDLADALLTACCEFEAATLVHRDIKPENIIVDEAGSHWILDFGIVRLLDMDSVTKTSDRFGPFTPGYGAPEQIRNLKDSIDIRADIFSVGVVMYEALLGRNPYLHNKRDALAVIKHMLDLDLDRLDAQVAGSLPMADFISALTSRFPSRRPESAGAALQWFSDVRCAVIHS</sequence>
<dbReference type="Pfam" id="PF00069">
    <property type="entry name" value="Pkinase"/>
    <property type="match status" value="1"/>
</dbReference>
<accession>A0A4R5TQT8</accession>
<comment type="caution">
    <text evidence="11">The sequence shown here is derived from an EMBL/GenBank/DDBJ whole genome shotgun (WGS) entry which is preliminary data.</text>
</comment>
<keyword evidence="2" id="KW-0547">Nucleotide-binding</keyword>